<keyword evidence="1" id="KW-0812">Transmembrane</keyword>
<dbReference type="EMBL" id="PGVG01000046">
    <property type="protein sequence ID" value="PJG50924.1"/>
    <property type="molecule type" value="Genomic_DNA"/>
</dbReference>
<organism evidence="2 3">
    <name type="scientific">Bradyrhizobium forestalis</name>
    <dbReference type="NCBI Taxonomy" id="1419263"/>
    <lineage>
        <taxon>Bacteria</taxon>
        <taxon>Pseudomonadati</taxon>
        <taxon>Pseudomonadota</taxon>
        <taxon>Alphaproteobacteria</taxon>
        <taxon>Hyphomicrobiales</taxon>
        <taxon>Nitrobacteraceae</taxon>
        <taxon>Bradyrhizobium</taxon>
    </lineage>
</organism>
<feature type="transmembrane region" description="Helical" evidence="1">
    <location>
        <begin position="179"/>
        <end position="203"/>
    </location>
</feature>
<dbReference type="AlphaFoldDB" id="A0A2M8QZC8"/>
<feature type="transmembrane region" description="Helical" evidence="1">
    <location>
        <begin position="215"/>
        <end position="236"/>
    </location>
</feature>
<keyword evidence="3" id="KW-1185">Reference proteome</keyword>
<reference evidence="2 3" key="1">
    <citation type="submission" date="2017-11" db="EMBL/GenBank/DDBJ databases">
        <title>Bradyrhizobium forestalis sp. nov., an efficient nitrogen-fixing bacterium isolated from nodules of forest legume species in the Amazon.</title>
        <authorList>
            <person name="Costa E.M."/>
            <person name="Guimaraes A."/>
            <person name="Carvalho T.S."/>
            <person name="Rodrigues T.L."/>
            <person name="Ribeiro P.R.A."/>
            <person name="Lebbe L."/>
            <person name="Willems A."/>
            <person name="Moreira F.M.S."/>
        </authorList>
    </citation>
    <scope>NUCLEOTIDE SEQUENCE [LARGE SCALE GENOMIC DNA]</scope>
    <source>
        <strain evidence="2 3">INPA54B</strain>
    </source>
</reference>
<name>A0A2M8QZC8_9BRAD</name>
<proteinExistence type="predicted"/>
<gene>
    <name evidence="2" type="ORF">CVM73_33670</name>
</gene>
<evidence type="ECO:0000313" key="2">
    <source>
        <dbReference type="EMBL" id="PJG50924.1"/>
    </source>
</evidence>
<sequence length="441" mass="50012">MQAINAEQSAQLEDARPILPVSSQSRWSWAAERRDEVAARIERSLAGLGLQGWVRKSQPGEYPLYVAVDVWRCLAETGLTGTFDRSHLKITIQVEPYRVHPIIFTAELSRHQKEYEATYWEMPYEELDEMVAYLVQGGQKPAFFKSRIPLILRIIGSFVPLPMMKEYENELIEEAKPKYLTGLTVLGWIGALAALAGFGQAFANADAYSYYDDAGRAQMISIGLTGLAIVGIAMWLSRRRPVYQAVAKQPLRTPRREFRVDSWQVSVPEAGNEFDSFKRRIAGALERMDPGLEFNTETYQSLTPRGFEERERLVITKGQGNVHVHVQPFGRDAFVGWDSYLNWARWSETSPASTVIREGNRIEYKSLAVGDHIPTKFDLMELNALAETAHRNIVREIKAFLKEKEIEADLDFQIIRGDRNRALTEGNEEAKKQKPATSAAI</sequence>
<dbReference type="RefSeq" id="WP_100236050.1">
    <property type="nucleotide sequence ID" value="NZ_PGVG01000046.1"/>
</dbReference>
<comment type="caution">
    <text evidence="2">The sequence shown here is derived from an EMBL/GenBank/DDBJ whole genome shotgun (WGS) entry which is preliminary data.</text>
</comment>
<evidence type="ECO:0000256" key="1">
    <source>
        <dbReference type="SAM" id="Phobius"/>
    </source>
</evidence>
<evidence type="ECO:0000313" key="3">
    <source>
        <dbReference type="Proteomes" id="UP000231194"/>
    </source>
</evidence>
<keyword evidence="1" id="KW-0472">Membrane</keyword>
<protein>
    <submittedName>
        <fullName evidence="2">Uncharacterized protein</fullName>
    </submittedName>
</protein>
<accession>A0A2M8QZC8</accession>
<keyword evidence="1" id="KW-1133">Transmembrane helix</keyword>
<dbReference type="Proteomes" id="UP000231194">
    <property type="component" value="Unassembled WGS sequence"/>
</dbReference>